<feature type="region of interest" description="Disordered" evidence="2">
    <location>
        <begin position="21"/>
        <end position="60"/>
    </location>
</feature>
<evidence type="ECO:0000259" key="3">
    <source>
        <dbReference type="PROSITE" id="PS50158"/>
    </source>
</evidence>
<evidence type="ECO:0000256" key="1">
    <source>
        <dbReference type="PROSITE-ProRule" id="PRU00047"/>
    </source>
</evidence>
<dbReference type="GO" id="GO:0006508">
    <property type="term" value="P:proteolysis"/>
    <property type="evidence" value="ECO:0007669"/>
    <property type="project" value="InterPro"/>
</dbReference>
<keyword evidence="1" id="KW-0862">Zinc</keyword>
<dbReference type="GO" id="GO:0019899">
    <property type="term" value="F:enzyme binding"/>
    <property type="evidence" value="ECO:0007669"/>
    <property type="project" value="UniProtKB-ARBA"/>
</dbReference>
<evidence type="ECO:0000313" key="5">
    <source>
        <dbReference type="Proteomes" id="UP000054047"/>
    </source>
</evidence>
<dbReference type="GO" id="GO:0003676">
    <property type="term" value="F:nucleic acid binding"/>
    <property type="evidence" value="ECO:0007669"/>
    <property type="project" value="InterPro"/>
</dbReference>
<name>A0A0C2H7L6_9BILA</name>
<dbReference type="EMBL" id="KN727566">
    <property type="protein sequence ID" value="KIH65416.1"/>
    <property type="molecule type" value="Genomic_DNA"/>
</dbReference>
<evidence type="ECO:0000256" key="2">
    <source>
        <dbReference type="SAM" id="MobiDB-lite"/>
    </source>
</evidence>
<dbReference type="InterPro" id="IPR001878">
    <property type="entry name" value="Znf_CCHC"/>
</dbReference>
<organism evidence="4 5">
    <name type="scientific">Ancylostoma duodenale</name>
    <dbReference type="NCBI Taxonomy" id="51022"/>
    <lineage>
        <taxon>Eukaryota</taxon>
        <taxon>Metazoa</taxon>
        <taxon>Ecdysozoa</taxon>
        <taxon>Nematoda</taxon>
        <taxon>Chromadorea</taxon>
        <taxon>Rhabditida</taxon>
        <taxon>Rhabditina</taxon>
        <taxon>Rhabditomorpha</taxon>
        <taxon>Strongyloidea</taxon>
        <taxon>Ancylostomatidae</taxon>
        <taxon>Ancylostomatinae</taxon>
        <taxon>Ancylostoma</taxon>
    </lineage>
</organism>
<accession>A0A0C2H7L6</accession>
<dbReference type="InterPro" id="IPR001969">
    <property type="entry name" value="Aspartic_peptidase_AS"/>
</dbReference>
<evidence type="ECO:0000313" key="4">
    <source>
        <dbReference type="EMBL" id="KIH65416.1"/>
    </source>
</evidence>
<sequence length="188" mass="20890">MYERLKEAALRAERRHISLRNRSTLHGNKTRYHDKSGKDDFRPKRHDNEGDAMKAEESTSAVSELQDEKAVKSRAAKLRCFNCNGVGHKARECGKAQREGNHSGQAMSLSTRIQRISCRAVTPSVSGLQAAETRRTPVIGERTIVKIEVLGRVREALLDTGSEISILPVSVLQEALAEGIDIDSEVRE</sequence>
<dbReference type="Pfam" id="PF00098">
    <property type="entry name" value="zf-CCHC"/>
    <property type="match status" value="1"/>
</dbReference>
<dbReference type="SMART" id="SM00343">
    <property type="entry name" value="ZnF_C2HC"/>
    <property type="match status" value="1"/>
</dbReference>
<dbReference type="AlphaFoldDB" id="A0A0C2H7L6"/>
<dbReference type="GO" id="GO:0004190">
    <property type="term" value="F:aspartic-type endopeptidase activity"/>
    <property type="evidence" value="ECO:0007669"/>
    <property type="project" value="InterPro"/>
</dbReference>
<dbReference type="PROSITE" id="PS50158">
    <property type="entry name" value="ZF_CCHC"/>
    <property type="match status" value="1"/>
</dbReference>
<dbReference type="GO" id="GO:0008270">
    <property type="term" value="F:zinc ion binding"/>
    <property type="evidence" value="ECO:0007669"/>
    <property type="project" value="UniProtKB-KW"/>
</dbReference>
<dbReference type="GO" id="GO:0005737">
    <property type="term" value="C:cytoplasm"/>
    <property type="evidence" value="ECO:0007669"/>
    <property type="project" value="UniProtKB-ARBA"/>
</dbReference>
<reference evidence="4 5" key="1">
    <citation type="submission" date="2013-12" db="EMBL/GenBank/DDBJ databases">
        <title>Draft genome of the parsitic nematode Ancylostoma duodenale.</title>
        <authorList>
            <person name="Mitreva M."/>
        </authorList>
    </citation>
    <scope>NUCLEOTIDE SEQUENCE [LARGE SCALE GENOMIC DNA]</scope>
    <source>
        <strain evidence="4 5">Zhejiang</strain>
    </source>
</reference>
<proteinExistence type="predicted"/>
<dbReference type="Gene3D" id="4.10.60.10">
    <property type="entry name" value="Zinc finger, CCHC-type"/>
    <property type="match status" value="1"/>
</dbReference>
<feature type="compositionally biased region" description="Basic and acidic residues" evidence="2">
    <location>
        <begin position="31"/>
        <end position="57"/>
    </location>
</feature>
<gene>
    <name evidence="4" type="ORF">ANCDUO_04263</name>
</gene>
<keyword evidence="5" id="KW-1185">Reference proteome</keyword>
<protein>
    <submittedName>
        <fullName evidence="4">Zinc knuckle</fullName>
    </submittedName>
</protein>
<dbReference type="Proteomes" id="UP000054047">
    <property type="component" value="Unassembled WGS sequence"/>
</dbReference>
<dbReference type="InterPro" id="IPR036875">
    <property type="entry name" value="Znf_CCHC_sf"/>
</dbReference>
<feature type="domain" description="CCHC-type" evidence="3">
    <location>
        <begin position="79"/>
        <end position="93"/>
    </location>
</feature>
<keyword evidence="1" id="KW-0479">Metal-binding</keyword>
<dbReference type="PROSITE" id="PS00141">
    <property type="entry name" value="ASP_PROTEASE"/>
    <property type="match status" value="1"/>
</dbReference>
<dbReference type="OrthoDB" id="5865526at2759"/>
<keyword evidence="1" id="KW-0863">Zinc-finger</keyword>
<dbReference type="SUPFAM" id="SSF57756">
    <property type="entry name" value="Retrovirus zinc finger-like domains"/>
    <property type="match status" value="1"/>
</dbReference>